<feature type="compositionally biased region" description="Polar residues" evidence="1">
    <location>
        <begin position="396"/>
        <end position="413"/>
    </location>
</feature>
<accession>A0A8H5C188</accession>
<feature type="region of interest" description="Disordered" evidence="1">
    <location>
        <begin position="370"/>
        <end position="543"/>
    </location>
</feature>
<evidence type="ECO:0000256" key="1">
    <source>
        <dbReference type="SAM" id="MobiDB-lite"/>
    </source>
</evidence>
<dbReference type="OrthoDB" id="3064491at2759"/>
<evidence type="ECO:0000313" key="3">
    <source>
        <dbReference type="Proteomes" id="UP000541558"/>
    </source>
</evidence>
<evidence type="ECO:0000313" key="2">
    <source>
        <dbReference type="EMBL" id="KAF5333255.1"/>
    </source>
</evidence>
<feature type="region of interest" description="Disordered" evidence="1">
    <location>
        <begin position="221"/>
        <end position="288"/>
    </location>
</feature>
<protein>
    <submittedName>
        <fullName evidence="2">Uncharacterized protein</fullName>
    </submittedName>
</protein>
<organism evidence="2 3">
    <name type="scientific">Ephemerocybe angulata</name>
    <dbReference type="NCBI Taxonomy" id="980116"/>
    <lineage>
        <taxon>Eukaryota</taxon>
        <taxon>Fungi</taxon>
        <taxon>Dikarya</taxon>
        <taxon>Basidiomycota</taxon>
        <taxon>Agaricomycotina</taxon>
        <taxon>Agaricomycetes</taxon>
        <taxon>Agaricomycetidae</taxon>
        <taxon>Agaricales</taxon>
        <taxon>Agaricineae</taxon>
        <taxon>Psathyrellaceae</taxon>
        <taxon>Ephemerocybe</taxon>
    </lineage>
</organism>
<gene>
    <name evidence="2" type="ORF">D9611_002182</name>
</gene>
<feature type="compositionally biased region" description="Polar residues" evidence="1">
    <location>
        <begin position="161"/>
        <end position="196"/>
    </location>
</feature>
<feature type="compositionally biased region" description="Pro residues" evidence="1">
    <location>
        <begin position="426"/>
        <end position="448"/>
    </location>
</feature>
<feature type="compositionally biased region" description="Pro residues" evidence="1">
    <location>
        <begin position="377"/>
        <end position="386"/>
    </location>
</feature>
<name>A0A8H5C188_9AGAR</name>
<dbReference type="AlphaFoldDB" id="A0A8H5C188"/>
<feature type="compositionally biased region" description="Polar residues" evidence="1">
    <location>
        <begin position="118"/>
        <end position="154"/>
    </location>
</feature>
<reference evidence="2 3" key="1">
    <citation type="journal article" date="2020" name="ISME J.">
        <title>Uncovering the hidden diversity of litter-decomposition mechanisms in mushroom-forming fungi.</title>
        <authorList>
            <person name="Floudas D."/>
            <person name="Bentzer J."/>
            <person name="Ahren D."/>
            <person name="Johansson T."/>
            <person name="Persson P."/>
            <person name="Tunlid A."/>
        </authorList>
    </citation>
    <scope>NUCLEOTIDE SEQUENCE [LARGE SCALE GENOMIC DNA]</scope>
    <source>
        <strain evidence="2 3">CBS 175.51</strain>
    </source>
</reference>
<feature type="compositionally biased region" description="Polar residues" evidence="1">
    <location>
        <begin position="461"/>
        <end position="489"/>
    </location>
</feature>
<dbReference type="EMBL" id="JAACJK010000109">
    <property type="protein sequence ID" value="KAF5333255.1"/>
    <property type="molecule type" value="Genomic_DNA"/>
</dbReference>
<feature type="region of interest" description="Disordered" evidence="1">
    <location>
        <begin position="1"/>
        <end position="22"/>
    </location>
</feature>
<sequence>MLACRHFGPSSGLAEHPSSSLPLCQPELPPIDMKTVSFLRSWRKRASSKTSKEDDTHLPLQYPISPPLTHVPSPARYSPGPSTPFKQPLLSLTSSAFKEDFSHSVEEALQYRRGPGQTMPTHQTATAQVSYRENDSSTRTYHPNSSMTTFNGSPPTHARASPSNAKHFSSSTTPLRPQPVSSSFSTPGTHDNNFSSTRLLQHPSEILSPTHVTFLSSADIKRASTPKPSTSSSIHGPNTHGSPLITRHTTGPDSATPTRGNGPSYETTKTSHRRASVTTKEEHPYRTPTAYNVASESNTADPVVPHARRYLTSTRSTPHLRPETQYPHNCDNPLPPLPVNAVPSPSDPNFASFFPIPPPLIIRKKRPQPLVLNPQKGPLPFPPSPSPGYSSADSTPVATPQSTKSHFTTNASSPLKPPLGRKASIIPPPIHSPPTSPLPSPPSVPSPPRQSTHSFRAPQPLKSSRSAINLRTSGVPPSTATHRMTSSDPISEVAGQPTKDRTSSPLKLDSSNRNAIRNSPRRTDRRDTVAAPQDASVQWGYAL</sequence>
<keyword evidence="3" id="KW-1185">Reference proteome</keyword>
<feature type="compositionally biased region" description="Polar residues" evidence="1">
    <location>
        <begin position="503"/>
        <end position="517"/>
    </location>
</feature>
<proteinExistence type="predicted"/>
<dbReference type="Proteomes" id="UP000541558">
    <property type="component" value="Unassembled WGS sequence"/>
</dbReference>
<feature type="region of interest" description="Disordered" evidence="1">
    <location>
        <begin position="43"/>
        <end position="84"/>
    </location>
</feature>
<feature type="compositionally biased region" description="Polar residues" evidence="1">
    <location>
        <begin position="226"/>
        <end position="268"/>
    </location>
</feature>
<feature type="region of interest" description="Disordered" evidence="1">
    <location>
        <begin position="313"/>
        <end position="343"/>
    </location>
</feature>
<feature type="region of interest" description="Disordered" evidence="1">
    <location>
        <begin position="112"/>
        <end position="196"/>
    </location>
</feature>
<comment type="caution">
    <text evidence="2">The sequence shown here is derived from an EMBL/GenBank/DDBJ whole genome shotgun (WGS) entry which is preliminary data.</text>
</comment>